<dbReference type="EMBL" id="JACJPW010000063">
    <property type="protein sequence ID" value="MBD2183755.1"/>
    <property type="molecule type" value="Genomic_DNA"/>
</dbReference>
<keyword evidence="3" id="KW-1185">Reference proteome</keyword>
<dbReference type="InterPro" id="IPR036291">
    <property type="entry name" value="NAD(P)-bd_dom_sf"/>
</dbReference>
<dbReference type="CDD" id="cd05280">
    <property type="entry name" value="MDR_yhdh_yhfp"/>
    <property type="match status" value="1"/>
</dbReference>
<dbReference type="InterPro" id="IPR013154">
    <property type="entry name" value="ADH-like_N"/>
</dbReference>
<dbReference type="NCBIfam" id="TIGR02823">
    <property type="entry name" value="oxido_YhdH"/>
    <property type="match status" value="1"/>
</dbReference>
<dbReference type="GO" id="GO:0043957">
    <property type="term" value="F:acryloyl-CoA reductase (NADPH) activity"/>
    <property type="evidence" value="ECO:0007669"/>
    <property type="project" value="TreeGrafter"/>
</dbReference>
<comment type="caution">
    <text evidence="2">The sequence shown here is derived from an EMBL/GenBank/DDBJ whole genome shotgun (WGS) entry which is preliminary data.</text>
</comment>
<dbReference type="InterPro" id="IPR013149">
    <property type="entry name" value="ADH-like_C"/>
</dbReference>
<dbReference type="InterPro" id="IPR051397">
    <property type="entry name" value="Zn-ADH-like_protein"/>
</dbReference>
<organism evidence="2 3">
    <name type="scientific">Aerosakkonema funiforme FACHB-1375</name>
    <dbReference type="NCBI Taxonomy" id="2949571"/>
    <lineage>
        <taxon>Bacteria</taxon>
        <taxon>Bacillati</taxon>
        <taxon>Cyanobacteriota</taxon>
        <taxon>Cyanophyceae</taxon>
        <taxon>Oscillatoriophycideae</taxon>
        <taxon>Aerosakkonematales</taxon>
        <taxon>Aerosakkonemataceae</taxon>
        <taxon>Aerosakkonema</taxon>
    </lineage>
</organism>
<protein>
    <submittedName>
        <fullName evidence="2">YhdH/YhfP family quinone oxidoreductase</fullName>
    </submittedName>
</protein>
<evidence type="ECO:0000313" key="3">
    <source>
        <dbReference type="Proteomes" id="UP000641646"/>
    </source>
</evidence>
<dbReference type="Pfam" id="PF00107">
    <property type="entry name" value="ADH_zinc_N"/>
    <property type="match status" value="1"/>
</dbReference>
<feature type="domain" description="Enoyl reductase (ER)" evidence="1">
    <location>
        <begin position="12"/>
        <end position="329"/>
    </location>
</feature>
<dbReference type="Gene3D" id="3.90.180.10">
    <property type="entry name" value="Medium-chain alcohol dehydrogenases, catalytic domain"/>
    <property type="match status" value="1"/>
</dbReference>
<dbReference type="Gene3D" id="3.40.50.720">
    <property type="entry name" value="NAD(P)-binding Rossmann-like Domain"/>
    <property type="match status" value="1"/>
</dbReference>
<dbReference type="Proteomes" id="UP000641646">
    <property type="component" value="Unassembled WGS sequence"/>
</dbReference>
<dbReference type="SMART" id="SM00829">
    <property type="entry name" value="PKS_ER"/>
    <property type="match status" value="1"/>
</dbReference>
<dbReference type="Pfam" id="PF08240">
    <property type="entry name" value="ADH_N"/>
    <property type="match status" value="1"/>
</dbReference>
<sequence length="340" mass="36631">MTKETFKAFLVSQIDNKNYQTNIVEKVVDDLPQGDVLIRVEYSSLNYKDALSAKGNPGVTKKFPHVPGIDAAGRVVISKSAQFQANDSVIVTGFDLGMDTWGGFAEYIRVPAEWVVSLPDGMSLRESMIFGTAGFTAALCIDALQQNNITPDRGEVLVTGATGGVGSIAISILAKLGYAVVAVTGKESQYDYLKFLGASSIISREEVNDNSGKPLLKERWAGVVDTVGGNTLATLIETTKHSGCVTACGLVGGAELITTVYPFILRGVRLIGIDSVQCPIATRSTLWKKLASDWKPSHLERVVTTVNLEELREKVNAILQGKIVGRVLVDLSRKDRLAKL</sequence>
<reference evidence="2" key="2">
    <citation type="submission" date="2020-08" db="EMBL/GenBank/DDBJ databases">
        <authorList>
            <person name="Chen M."/>
            <person name="Teng W."/>
            <person name="Zhao L."/>
            <person name="Hu C."/>
            <person name="Zhou Y."/>
            <person name="Han B."/>
            <person name="Song L."/>
            <person name="Shu W."/>
        </authorList>
    </citation>
    <scope>NUCLEOTIDE SEQUENCE</scope>
    <source>
        <strain evidence="2">FACHB-1375</strain>
    </source>
</reference>
<dbReference type="AlphaFoldDB" id="A0A926ZI52"/>
<dbReference type="PANTHER" id="PTHR43677:SF1">
    <property type="entry name" value="ACRYLYL-COA REDUCTASE ACUI-RELATED"/>
    <property type="match status" value="1"/>
</dbReference>
<dbReference type="InterPro" id="IPR014188">
    <property type="entry name" value="Acrylyl-CoA_reductase_AcuI"/>
</dbReference>
<reference evidence="2" key="1">
    <citation type="journal article" date="2015" name="ISME J.">
        <title>Draft Genome Sequence of Streptomyces incarnatus NRRL8089, which Produces the Nucleoside Antibiotic Sinefungin.</title>
        <authorList>
            <person name="Oshima K."/>
            <person name="Hattori M."/>
            <person name="Shimizu H."/>
            <person name="Fukuda K."/>
            <person name="Nemoto M."/>
            <person name="Inagaki K."/>
            <person name="Tamura T."/>
        </authorList>
    </citation>
    <scope>NUCLEOTIDE SEQUENCE</scope>
    <source>
        <strain evidence="2">FACHB-1375</strain>
    </source>
</reference>
<name>A0A926ZI52_9CYAN</name>
<dbReference type="InterPro" id="IPR011032">
    <property type="entry name" value="GroES-like_sf"/>
</dbReference>
<evidence type="ECO:0000313" key="2">
    <source>
        <dbReference type="EMBL" id="MBD2183755.1"/>
    </source>
</evidence>
<dbReference type="InterPro" id="IPR020843">
    <property type="entry name" value="ER"/>
</dbReference>
<dbReference type="SUPFAM" id="SSF50129">
    <property type="entry name" value="GroES-like"/>
    <property type="match status" value="1"/>
</dbReference>
<evidence type="ECO:0000259" key="1">
    <source>
        <dbReference type="SMART" id="SM00829"/>
    </source>
</evidence>
<accession>A0A926ZI52</accession>
<gene>
    <name evidence="2" type="ORF">H6G03_22270</name>
</gene>
<proteinExistence type="predicted"/>
<dbReference type="SUPFAM" id="SSF51735">
    <property type="entry name" value="NAD(P)-binding Rossmann-fold domains"/>
    <property type="match status" value="1"/>
</dbReference>
<dbReference type="PANTHER" id="PTHR43677">
    <property type="entry name" value="SHORT-CHAIN DEHYDROGENASE/REDUCTASE"/>
    <property type="match status" value="1"/>
</dbReference>